<feature type="compositionally biased region" description="Polar residues" evidence="1">
    <location>
        <begin position="186"/>
        <end position="204"/>
    </location>
</feature>
<dbReference type="Proteomes" id="UP000031561">
    <property type="component" value="Unassembled WGS sequence"/>
</dbReference>
<organism evidence="2 3">
    <name type="scientific">Lyngbya confervoides BDU141951</name>
    <dbReference type="NCBI Taxonomy" id="1574623"/>
    <lineage>
        <taxon>Bacteria</taxon>
        <taxon>Bacillati</taxon>
        <taxon>Cyanobacteriota</taxon>
        <taxon>Cyanophyceae</taxon>
        <taxon>Oscillatoriophycideae</taxon>
        <taxon>Oscillatoriales</taxon>
        <taxon>Microcoleaceae</taxon>
        <taxon>Lyngbya</taxon>
    </lineage>
</organism>
<keyword evidence="3" id="KW-1185">Reference proteome</keyword>
<sequence>MMDNWQFFLQKEGDYAWLPLETPQVEILEGRYQLIAHTQAVGRSVRIQSRYCYEAGDFPQEDLQETVRAVEVSGQVEVLPLLYLGTGDWFITCDFIDAPEGVSEGVSANARDRAETRHHCLEIQVLPQEFEAFAQWDLTFPPSPEEVDPGDSIQLDQAREPQISTLEGLLDPSLRDWSAQVAAPLDSSSTPLPSEPQSNLDSHSTPVLPEVTPLTLPVLPKTNPQVYFRTVEARQMPQWVCDQMPRKNHPGQSPQLPTFATGRSAIALRDLDRVRTLNRMKVLATVVSQQPPALEISPETLSARLHSTLHRLADSCAVS</sequence>
<comment type="caution">
    <text evidence="2">The sequence shown here is derived from an EMBL/GenBank/DDBJ whole genome shotgun (WGS) entry which is preliminary data.</text>
</comment>
<dbReference type="AlphaFoldDB" id="A0ABD4TAQ4"/>
<evidence type="ECO:0000313" key="2">
    <source>
        <dbReference type="EMBL" id="MCM1985354.1"/>
    </source>
</evidence>
<evidence type="ECO:0000256" key="1">
    <source>
        <dbReference type="SAM" id="MobiDB-lite"/>
    </source>
</evidence>
<gene>
    <name evidence="2" type="ORF">QQ91_0021285</name>
</gene>
<feature type="region of interest" description="Disordered" evidence="1">
    <location>
        <begin position="184"/>
        <end position="208"/>
    </location>
</feature>
<dbReference type="RefSeq" id="WP_166278309.1">
    <property type="nucleotide sequence ID" value="NZ_JTHE03000121.1"/>
</dbReference>
<reference evidence="2 3" key="1">
    <citation type="journal article" date="2015" name="Genome Announc.">
        <title>Draft Genome Sequence of Filamentous Marine Cyanobacterium Lyngbya confervoides Strain BDU141951.</title>
        <authorList>
            <person name="Chandrababunaidu M.M."/>
            <person name="Sen D."/>
            <person name="Tripathy S."/>
        </authorList>
    </citation>
    <scope>NUCLEOTIDE SEQUENCE [LARGE SCALE GENOMIC DNA]</scope>
    <source>
        <strain evidence="2 3">BDU141951</strain>
    </source>
</reference>
<dbReference type="EMBL" id="JTHE03000121">
    <property type="protein sequence ID" value="MCM1985354.1"/>
    <property type="molecule type" value="Genomic_DNA"/>
</dbReference>
<accession>A0ABD4TAQ4</accession>
<protein>
    <submittedName>
        <fullName evidence="2">Uncharacterized protein</fullName>
    </submittedName>
</protein>
<evidence type="ECO:0000313" key="3">
    <source>
        <dbReference type="Proteomes" id="UP000031561"/>
    </source>
</evidence>
<proteinExistence type="predicted"/>
<name>A0ABD4TAQ4_9CYAN</name>